<dbReference type="RefSeq" id="WP_007784492.1">
    <property type="nucleotide sequence ID" value="NZ_CM001441.1"/>
</dbReference>
<keyword evidence="1" id="KW-1133">Transmembrane helix</keyword>
<keyword evidence="1" id="KW-0472">Membrane</keyword>
<reference evidence="2 3" key="1">
    <citation type="submission" date="2011-11" db="EMBL/GenBank/DDBJ databases">
        <title>The Noncontiguous Finished genome of Desulfosporosinus youngiae DSM 17734.</title>
        <authorList>
            <consortium name="US DOE Joint Genome Institute (JGI-PGF)"/>
            <person name="Lucas S."/>
            <person name="Han J."/>
            <person name="Lapidus A."/>
            <person name="Cheng J.-F."/>
            <person name="Goodwin L."/>
            <person name="Pitluck S."/>
            <person name="Peters L."/>
            <person name="Ovchinnikova G."/>
            <person name="Lu M."/>
            <person name="Land M.L."/>
            <person name="Hauser L."/>
            <person name="Pester M."/>
            <person name="Spring S."/>
            <person name="Ollivier B."/>
            <person name="Rattei T."/>
            <person name="Klenk H.-P."/>
            <person name="Wagner M."/>
            <person name="Loy A."/>
            <person name="Woyke T.J."/>
        </authorList>
    </citation>
    <scope>NUCLEOTIDE SEQUENCE [LARGE SCALE GENOMIC DNA]</scope>
    <source>
        <strain evidence="2 3">DSM 17734</strain>
    </source>
</reference>
<dbReference type="HOGENOM" id="CLU_1719392_0_0_9"/>
<accession>H5XVQ3</accession>
<keyword evidence="3" id="KW-1185">Reference proteome</keyword>
<keyword evidence="1" id="KW-0812">Transmembrane</keyword>
<organism evidence="2 3">
    <name type="scientific">Desulfosporosinus youngiae DSM 17734</name>
    <dbReference type="NCBI Taxonomy" id="768710"/>
    <lineage>
        <taxon>Bacteria</taxon>
        <taxon>Bacillati</taxon>
        <taxon>Bacillota</taxon>
        <taxon>Clostridia</taxon>
        <taxon>Eubacteriales</taxon>
        <taxon>Desulfitobacteriaceae</taxon>
        <taxon>Desulfosporosinus</taxon>
    </lineage>
</organism>
<evidence type="ECO:0000256" key="1">
    <source>
        <dbReference type="SAM" id="Phobius"/>
    </source>
</evidence>
<dbReference type="OrthoDB" id="1796886at2"/>
<gene>
    <name evidence="2" type="ORF">DesyoDRAFT_3177</name>
</gene>
<evidence type="ECO:0000313" key="2">
    <source>
        <dbReference type="EMBL" id="EHQ90209.1"/>
    </source>
</evidence>
<feature type="transmembrane region" description="Helical" evidence="1">
    <location>
        <begin position="6"/>
        <end position="23"/>
    </location>
</feature>
<dbReference type="AlphaFoldDB" id="H5XVQ3"/>
<sequence>MRQSRYVWFLGISLFCLMTIIVFKTPEAVISTLADPQYGSSPRATVQQFWKYMDLRQTSLARDLLILPEGSADENEFKAWESLMNKDPLLSLQKVEFMNPDAEGSQEVIVRVVWTSSVEKELQTMFAMSLAQTENGWKIQGIKRINDLSYIGGDHDGRSIQT</sequence>
<protein>
    <submittedName>
        <fullName evidence="2">Uncharacterized protein</fullName>
    </submittedName>
</protein>
<name>H5XVQ3_9FIRM</name>
<dbReference type="Proteomes" id="UP000005104">
    <property type="component" value="Chromosome"/>
</dbReference>
<dbReference type="EMBL" id="CM001441">
    <property type="protein sequence ID" value="EHQ90209.1"/>
    <property type="molecule type" value="Genomic_DNA"/>
</dbReference>
<evidence type="ECO:0000313" key="3">
    <source>
        <dbReference type="Proteomes" id="UP000005104"/>
    </source>
</evidence>
<proteinExistence type="predicted"/>
<dbReference type="eggNOG" id="ENOG5033J2R">
    <property type="taxonomic scope" value="Bacteria"/>
</dbReference>